<evidence type="ECO:0000256" key="2">
    <source>
        <dbReference type="SAM" id="MobiDB-lite"/>
    </source>
</evidence>
<proteinExistence type="predicted"/>
<dbReference type="Proteomes" id="UP001610334">
    <property type="component" value="Unassembled WGS sequence"/>
</dbReference>
<feature type="coiled-coil region" evidence="1">
    <location>
        <begin position="206"/>
        <end position="254"/>
    </location>
</feature>
<feature type="region of interest" description="Disordered" evidence="2">
    <location>
        <begin position="1"/>
        <end position="182"/>
    </location>
</feature>
<feature type="compositionally biased region" description="Basic and acidic residues" evidence="2">
    <location>
        <begin position="26"/>
        <end position="35"/>
    </location>
</feature>
<gene>
    <name evidence="3" type="ORF">BJX63DRAFT_410501</name>
</gene>
<evidence type="ECO:0000313" key="3">
    <source>
        <dbReference type="EMBL" id="KAL2808091.1"/>
    </source>
</evidence>
<evidence type="ECO:0000313" key="4">
    <source>
        <dbReference type="Proteomes" id="UP001610334"/>
    </source>
</evidence>
<dbReference type="EMBL" id="JBFXLT010000122">
    <property type="protein sequence ID" value="KAL2808091.1"/>
    <property type="molecule type" value="Genomic_DNA"/>
</dbReference>
<reference evidence="3 4" key="1">
    <citation type="submission" date="2024-07" db="EMBL/GenBank/DDBJ databases">
        <title>Section-level genome sequencing and comparative genomics of Aspergillus sections Usti and Cavernicolus.</title>
        <authorList>
            <consortium name="Lawrence Berkeley National Laboratory"/>
            <person name="Nybo J.L."/>
            <person name="Vesth T.C."/>
            <person name="Theobald S."/>
            <person name="Frisvad J.C."/>
            <person name="Larsen T.O."/>
            <person name="Kjaerboelling I."/>
            <person name="Rothschild-Mancinelli K."/>
            <person name="Lyhne E.K."/>
            <person name="Kogle M.E."/>
            <person name="Barry K."/>
            <person name="Clum A."/>
            <person name="Na H."/>
            <person name="Ledsgaard L."/>
            <person name="Lin J."/>
            <person name="Lipzen A."/>
            <person name="Kuo A."/>
            <person name="Riley R."/>
            <person name="Mondo S."/>
            <person name="Labutti K."/>
            <person name="Haridas S."/>
            <person name="Pangalinan J."/>
            <person name="Salamov A.A."/>
            <person name="Simmons B.A."/>
            <person name="Magnuson J.K."/>
            <person name="Chen J."/>
            <person name="Drula E."/>
            <person name="Henrissat B."/>
            <person name="Wiebenga A."/>
            <person name="Lubbers R.J."/>
            <person name="Gomes A.C."/>
            <person name="Makela M.R."/>
            <person name="Stajich J."/>
            <person name="Grigoriev I.V."/>
            <person name="Mortensen U.H."/>
            <person name="De Vries R.P."/>
            <person name="Baker S.E."/>
            <person name="Andersen M.R."/>
        </authorList>
    </citation>
    <scope>NUCLEOTIDE SEQUENCE [LARGE SCALE GENOMIC DNA]</scope>
    <source>
        <strain evidence="3 4">CBS 588.65</strain>
    </source>
</reference>
<accession>A0ABR4GY51</accession>
<feature type="compositionally biased region" description="Pro residues" evidence="2">
    <location>
        <begin position="83"/>
        <end position="96"/>
    </location>
</feature>
<keyword evidence="1" id="KW-0175">Coiled coil</keyword>
<feature type="compositionally biased region" description="Polar residues" evidence="2">
    <location>
        <begin position="147"/>
        <end position="180"/>
    </location>
</feature>
<evidence type="ECO:0000256" key="1">
    <source>
        <dbReference type="SAM" id="Coils"/>
    </source>
</evidence>
<sequence>MTQTPPRPVDEANPLEGTDTEMVDADSTRALEKARGPAFGPRPYPSAQHPHAQASVNVASASDKFMSAFWKRTSRPETQTPMQPQPPYPTQGPQPQYPVLNQHSHSAALQSANPAQQQQQQRQLRMQPVQQQIQELAADHPLPESPTVPNQGPTQTPSQSASQTPDSTTEDPQQKTQTPEQIELDLRRKIEKLETDLSNRPTPEILQELQRTLDIETSERVRLQSEISRKTSDLDVLRKRWKAAARELDKARSQNQGFYQVTDNYLIDLTMQLRYNIRNFAIQYFGGELAKGKLNLESKPAYWDRYMAPTTPGNLDCEALIMSNERRPSVVQAFLWRFLVGHIFDQFRWAADNAITLRNLCRLLRPDCQYPDTHKPPNPEEERKFQTWIASTTALVVDALNTPGKSRSTETRAEALAIKVRETIDPFLVIEDGGYEQELNRILDEALKLDKEICRQIARIEWVFPPLAQEIPFDPVSMRLGTGEVAPKSAEPQIVRLVVCPGMKKRGRSTGEDFKVETLLVPMEVSCDPVHTPEVPEARMRRTFIW</sequence>
<feature type="compositionally biased region" description="Low complexity" evidence="2">
    <location>
        <begin position="116"/>
        <end position="134"/>
    </location>
</feature>
<protein>
    <submittedName>
        <fullName evidence="3">Uncharacterized protein</fullName>
    </submittedName>
</protein>
<comment type="caution">
    <text evidence="3">The sequence shown here is derived from an EMBL/GenBank/DDBJ whole genome shotgun (WGS) entry which is preliminary data.</text>
</comment>
<organism evidence="3 4">
    <name type="scientific">Aspergillus granulosus</name>
    <dbReference type="NCBI Taxonomy" id="176169"/>
    <lineage>
        <taxon>Eukaryota</taxon>
        <taxon>Fungi</taxon>
        <taxon>Dikarya</taxon>
        <taxon>Ascomycota</taxon>
        <taxon>Pezizomycotina</taxon>
        <taxon>Eurotiomycetes</taxon>
        <taxon>Eurotiomycetidae</taxon>
        <taxon>Eurotiales</taxon>
        <taxon>Aspergillaceae</taxon>
        <taxon>Aspergillus</taxon>
        <taxon>Aspergillus subgen. Nidulantes</taxon>
    </lineage>
</organism>
<name>A0ABR4GY51_9EURO</name>
<keyword evidence="4" id="KW-1185">Reference proteome</keyword>
<feature type="compositionally biased region" description="Polar residues" evidence="2">
    <location>
        <begin position="99"/>
        <end position="115"/>
    </location>
</feature>